<accession>A0ACB9GV26</accession>
<reference evidence="1 2" key="2">
    <citation type="journal article" date="2022" name="Mol. Ecol. Resour.">
        <title>The genomes of chicory, endive, great burdock and yacon provide insights into Asteraceae paleo-polyploidization history and plant inulin production.</title>
        <authorList>
            <person name="Fan W."/>
            <person name="Wang S."/>
            <person name="Wang H."/>
            <person name="Wang A."/>
            <person name="Jiang F."/>
            <person name="Liu H."/>
            <person name="Zhao H."/>
            <person name="Xu D."/>
            <person name="Zhang Y."/>
        </authorList>
    </citation>
    <scope>NUCLEOTIDE SEQUENCE [LARGE SCALE GENOMIC DNA]</scope>
    <source>
        <strain evidence="2">cv. Yunnan</strain>
        <tissue evidence="1">Leaves</tissue>
    </source>
</reference>
<protein>
    <submittedName>
        <fullName evidence="1">Uncharacterized protein</fullName>
    </submittedName>
</protein>
<gene>
    <name evidence="1" type="ORF">L1987_41667</name>
</gene>
<organism evidence="1 2">
    <name type="scientific">Smallanthus sonchifolius</name>
    <dbReference type="NCBI Taxonomy" id="185202"/>
    <lineage>
        <taxon>Eukaryota</taxon>
        <taxon>Viridiplantae</taxon>
        <taxon>Streptophyta</taxon>
        <taxon>Embryophyta</taxon>
        <taxon>Tracheophyta</taxon>
        <taxon>Spermatophyta</taxon>
        <taxon>Magnoliopsida</taxon>
        <taxon>eudicotyledons</taxon>
        <taxon>Gunneridae</taxon>
        <taxon>Pentapetalae</taxon>
        <taxon>asterids</taxon>
        <taxon>campanulids</taxon>
        <taxon>Asterales</taxon>
        <taxon>Asteraceae</taxon>
        <taxon>Asteroideae</taxon>
        <taxon>Heliantheae alliance</taxon>
        <taxon>Millerieae</taxon>
        <taxon>Smallanthus</taxon>
    </lineage>
</organism>
<comment type="caution">
    <text evidence="1">The sequence shown here is derived from an EMBL/GenBank/DDBJ whole genome shotgun (WGS) entry which is preliminary data.</text>
</comment>
<name>A0ACB9GV26_9ASTR</name>
<dbReference type="Proteomes" id="UP001056120">
    <property type="component" value="Linkage Group LG13"/>
</dbReference>
<keyword evidence="2" id="KW-1185">Reference proteome</keyword>
<sequence>MNLSSVFHEMTLNMMMRMISGKRYFGGDMEEEGQRFLEMVKESFVMSGASNFGDHLSILSWLGVNVLEKKMIALKKKLDSFI</sequence>
<evidence type="ECO:0000313" key="1">
    <source>
        <dbReference type="EMBL" id="KAI3787297.1"/>
    </source>
</evidence>
<reference evidence="2" key="1">
    <citation type="journal article" date="2022" name="Mol. Ecol. Resour.">
        <title>The genomes of chicory, endive, great burdock and yacon provide insights into Asteraceae palaeo-polyploidization history and plant inulin production.</title>
        <authorList>
            <person name="Fan W."/>
            <person name="Wang S."/>
            <person name="Wang H."/>
            <person name="Wang A."/>
            <person name="Jiang F."/>
            <person name="Liu H."/>
            <person name="Zhao H."/>
            <person name="Xu D."/>
            <person name="Zhang Y."/>
        </authorList>
    </citation>
    <scope>NUCLEOTIDE SEQUENCE [LARGE SCALE GENOMIC DNA]</scope>
    <source>
        <strain evidence="2">cv. Yunnan</strain>
    </source>
</reference>
<evidence type="ECO:0000313" key="2">
    <source>
        <dbReference type="Proteomes" id="UP001056120"/>
    </source>
</evidence>
<proteinExistence type="predicted"/>
<dbReference type="EMBL" id="CM042030">
    <property type="protein sequence ID" value="KAI3787297.1"/>
    <property type="molecule type" value="Genomic_DNA"/>
</dbReference>